<dbReference type="OrthoDB" id="7867371at2"/>
<dbReference type="RefSeq" id="WP_113825081.1">
    <property type="nucleotide sequence ID" value="NZ_QOCE01000046.1"/>
</dbReference>
<evidence type="ECO:0000313" key="3">
    <source>
        <dbReference type="Proteomes" id="UP000252706"/>
    </source>
</evidence>
<evidence type="ECO:0000259" key="1">
    <source>
        <dbReference type="Pfam" id="PF01243"/>
    </source>
</evidence>
<feature type="domain" description="Pyridoxamine 5'-phosphate oxidase N-terminal" evidence="1">
    <location>
        <begin position="3"/>
        <end position="118"/>
    </location>
</feature>
<dbReference type="Gene3D" id="2.30.110.10">
    <property type="entry name" value="Electron Transport, Fmn-binding Protein, Chain A"/>
    <property type="match status" value="1"/>
</dbReference>
<dbReference type="InterPro" id="IPR012349">
    <property type="entry name" value="Split_barrel_FMN-bd"/>
</dbReference>
<evidence type="ECO:0000313" key="2">
    <source>
        <dbReference type="EMBL" id="RBW51345.1"/>
    </source>
</evidence>
<sequence length="148" mass="15751">MLTDPMKSLIRAFSAGSVATVNTNGTPSVSPKATFVILNDQTLAYGNIRSPRTSANLRANPVVEVCFTDVVHRRALRITGTGETLRAADAGPDIHSALATSWADYKSRMSSFVVIRITDVEEITSPAYDVGITEAGLKATNLGKLNAL</sequence>
<dbReference type="PANTHER" id="PTHR40660">
    <property type="entry name" value="5'-PHOSPHATE OXIDASE PUTATIVE DOMAIN-CONTAINING PROTEIN-RELATED"/>
    <property type="match status" value="1"/>
</dbReference>
<accession>A0A366WMU9</accession>
<gene>
    <name evidence="2" type="ORF">DS909_19220</name>
</gene>
<comment type="caution">
    <text evidence="2">The sequence shown here is derived from an EMBL/GenBank/DDBJ whole genome shotgun (WGS) entry which is preliminary data.</text>
</comment>
<dbReference type="SUPFAM" id="SSF50475">
    <property type="entry name" value="FMN-binding split barrel"/>
    <property type="match status" value="1"/>
</dbReference>
<protein>
    <submittedName>
        <fullName evidence="2">Pyridoxamine 5'-phosphate oxidase family protein</fullName>
    </submittedName>
</protein>
<proteinExistence type="predicted"/>
<reference evidence="2 3" key="1">
    <citation type="submission" date="2018-07" db="EMBL/GenBank/DDBJ databases">
        <title>Modular assembly of carbohydrate-degrading microbial communities in the ocean.</title>
        <authorList>
            <person name="Enke T.N."/>
            <person name="Datta M.S."/>
            <person name="Schwartzman J.A."/>
            <person name="Cermak N."/>
            <person name="Schmitz D.A."/>
            <person name="Barrere J."/>
            <person name="Cordero O.X."/>
        </authorList>
    </citation>
    <scope>NUCLEOTIDE SEQUENCE [LARGE SCALE GENOMIC DNA]</scope>
    <source>
        <strain evidence="2 3">C3M10</strain>
    </source>
</reference>
<dbReference type="EMBL" id="QOCE01000046">
    <property type="protein sequence ID" value="RBW51345.1"/>
    <property type="molecule type" value="Genomic_DNA"/>
</dbReference>
<organism evidence="2 3">
    <name type="scientific">Phaeobacter gallaeciensis</name>
    <dbReference type="NCBI Taxonomy" id="60890"/>
    <lineage>
        <taxon>Bacteria</taxon>
        <taxon>Pseudomonadati</taxon>
        <taxon>Pseudomonadota</taxon>
        <taxon>Alphaproteobacteria</taxon>
        <taxon>Rhodobacterales</taxon>
        <taxon>Roseobacteraceae</taxon>
        <taxon>Phaeobacter</taxon>
    </lineage>
</organism>
<dbReference type="PANTHER" id="PTHR40660:SF1">
    <property type="entry name" value="5'-PHOSPHATE OXIDASE PUTATIVE DOMAIN-CONTAINING PROTEIN-RELATED"/>
    <property type="match status" value="1"/>
</dbReference>
<dbReference type="Pfam" id="PF01243">
    <property type="entry name" value="PNPOx_N"/>
    <property type="match status" value="1"/>
</dbReference>
<dbReference type="InterPro" id="IPR011576">
    <property type="entry name" value="Pyridox_Oxase_N"/>
</dbReference>
<dbReference type="Proteomes" id="UP000252706">
    <property type="component" value="Unassembled WGS sequence"/>
</dbReference>
<dbReference type="AlphaFoldDB" id="A0A366WMU9"/>
<name>A0A366WMU9_9RHOB</name>